<feature type="domain" description="Cupin type-2" evidence="1">
    <location>
        <begin position="74"/>
        <end position="127"/>
    </location>
</feature>
<dbReference type="EMBL" id="JBHSNF010000001">
    <property type="protein sequence ID" value="MFC5525804.1"/>
    <property type="molecule type" value="Genomic_DNA"/>
</dbReference>
<gene>
    <name evidence="2" type="ORF">ACFPPA_08630</name>
</gene>
<dbReference type="Pfam" id="PF07883">
    <property type="entry name" value="Cupin_2"/>
    <property type="match status" value="1"/>
</dbReference>
<dbReference type="InterPro" id="IPR014710">
    <property type="entry name" value="RmlC-like_jellyroll"/>
</dbReference>
<reference evidence="3" key="1">
    <citation type="journal article" date="2019" name="Int. J. Syst. Evol. Microbiol.">
        <title>The Global Catalogue of Microorganisms (GCM) 10K type strain sequencing project: providing services to taxonomists for standard genome sequencing and annotation.</title>
        <authorList>
            <consortium name="The Broad Institute Genomics Platform"/>
            <consortium name="The Broad Institute Genome Sequencing Center for Infectious Disease"/>
            <person name="Wu L."/>
            <person name="Ma J."/>
        </authorList>
    </citation>
    <scope>NUCLEOTIDE SEQUENCE [LARGE SCALE GENOMIC DNA]</scope>
    <source>
        <strain evidence="3">CGMCC 1.16619</strain>
    </source>
</reference>
<evidence type="ECO:0000259" key="1">
    <source>
        <dbReference type="Pfam" id="PF07883"/>
    </source>
</evidence>
<dbReference type="RefSeq" id="WP_377319234.1">
    <property type="nucleotide sequence ID" value="NZ_JBHSNF010000001.1"/>
</dbReference>
<dbReference type="InterPro" id="IPR013096">
    <property type="entry name" value="Cupin_2"/>
</dbReference>
<dbReference type="PROSITE" id="PS00725">
    <property type="entry name" value="GERMIN"/>
    <property type="match status" value="1"/>
</dbReference>
<dbReference type="PANTHER" id="PTHR36114">
    <property type="entry name" value="16.7 KDA PROTEIN IN WHIE LOCUS"/>
    <property type="match status" value="1"/>
</dbReference>
<evidence type="ECO:0000313" key="2">
    <source>
        <dbReference type="EMBL" id="MFC5525804.1"/>
    </source>
</evidence>
<dbReference type="PANTHER" id="PTHR36114:SF1">
    <property type="entry name" value="16.7 KDA PROTEIN IN WHIE LOCUS"/>
    <property type="match status" value="1"/>
</dbReference>
<dbReference type="Gene3D" id="2.60.120.10">
    <property type="entry name" value="Jelly Rolls"/>
    <property type="match status" value="1"/>
</dbReference>
<protein>
    <submittedName>
        <fullName evidence="2">Cupin domain-containing protein</fullName>
    </submittedName>
</protein>
<proteinExistence type="predicted"/>
<dbReference type="InterPro" id="IPR052044">
    <property type="entry name" value="PKS_Associated_Protein"/>
</dbReference>
<sequence length="147" mass="16983">MNTGLRFRTRVEPEIQMNSQYPSAEEYSAQTARFAELTVVDIGRLQKAVSEPYVNDVLADFNSDCMRMAVFEGEYRWHRHPDSDELFLIVDGRLQIDFAERRTVELAPWQFIVVPAGTVHRTRAIGRTVNVTFERQGARTEFAERQG</sequence>
<dbReference type="InterPro" id="IPR019780">
    <property type="entry name" value="Germin_Mn-BS"/>
</dbReference>
<accession>A0ABW0QSP1</accession>
<evidence type="ECO:0000313" key="3">
    <source>
        <dbReference type="Proteomes" id="UP001596114"/>
    </source>
</evidence>
<dbReference type="SUPFAM" id="SSF51182">
    <property type="entry name" value="RmlC-like cupins"/>
    <property type="match status" value="1"/>
</dbReference>
<organism evidence="2 3">
    <name type="scientific">Rhodanobacter ginsengisoli</name>
    <dbReference type="NCBI Taxonomy" id="418646"/>
    <lineage>
        <taxon>Bacteria</taxon>
        <taxon>Pseudomonadati</taxon>
        <taxon>Pseudomonadota</taxon>
        <taxon>Gammaproteobacteria</taxon>
        <taxon>Lysobacterales</taxon>
        <taxon>Rhodanobacteraceae</taxon>
        <taxon>Rhodanobacter</taxon>
    </lineage>
</organism>
<dbReference type="Proteomes" id="UP001596114">
    <property type="component" value="Unassembled WGS sequence"/>
</dbReference>
<dbReference type="CDD" id="cd02226">
    <property type="entry name" value="cupin_YdbB-like"/>
    <property type="match status" value="1"/>
</dbReference>
<name>A0ABW0QSP1_9GAMM</name>
<comment type="caution">
    <text evidence="2">The sequence shown here is derived from an EMBL/GenBank/DDBJ whole genome shotgun (WGS) entry which is preliminary data.</text>
</comment>
<keyword evidence="3" id="KW-1185">Reference proteome</keyword>
<dbReference type="InterPro" id="IPR011051">
    <property type="entry name" value="RmlC_Cupin_sf"/>
</dbReference>